<feature type="active site" description="Proton donor/acceptor" evidence="12 14">
    <location>
        <position position="138"/>
    </location>
</feature>
<feature type="binding site" evidence="12 15">
    <location>
        <position position="49"/>
    </location>
    <ligand>
        <name>pyruvate</name>
        <dbReference type="ChEBI" id="CHEBI:15361"/>
    </ligand>
</feature>
<dbReference type="CDD" id="cd00950">
    <property type="entry name" value="DHDPS"/>
    <property type="match status" value="1"/>
</dbReference>
<evidence type="ECO:0000256" key="9">
    <source>
        <dbReference type="ARBA" id="ARBA00023239"/>
    </source>
</evidence>
<evidence type="ECO:0000256" key="2">
    <source>
        <dbReference type="ARBA" id="ARBA00005120"/>
    </source>
</evidence>
<evidence type="ECO:0000256" key="13">
    <source>
        <dbReference type="PIRNR" id="PIRNR001365"/>
    </source>
</evidence>
<keyword evidence="9 12" id="KW-0456">Lyase</keyword>
<feature type="site" description="Part of a proton relay during catalysis" evidence="12">
    <location>
        <position position="112"/>
    </location>
</feature>
<dbReference type="GeneID" id="65916912"/>
<evidence type="ECO:0000256" key="1">
    <source>
        <dbReference type="ARBA" id="ARBA00003294"/>
    </source>
</evidence>
<evidence type="ECO:0000256" key="6">
    <source>
        <dbReference type="ARBA" id="ARBA00022605"/>
    </source>
</evidence>
<protein>
    <recommendedName>
        <fullName evidence="4 12">4-hydroxy-tetrahydrodipicolinate synthase</fullName>
        <shortName evidence="12">HTPA synthase</shortName>
        <ecNumber evidence="4 12">4.3.3.7</ecNumber>
    </recommendedName>
</protein>
<dbReference type="InterPro" id="IPR020625">
    <property type="entry name" value="Schiff_base-form_aldolases_AS"/>
</dbReference>
<evidence type="ECO:0000256" key="3">
    <source>
        <dbReference type="ARBA" id="ARBA00007592"/>
    </source>
</evidence>
<comment type="similarity">
    <text evidence="3 12 13">Belongs to the DapA family.</text>
</comment>
<dbReference type="EMBL" id="AZCN01000046">
    <property type="protein sequence ID" value="KRK15539.1"/>
    <property type="molecule type" value="Genomic_DNA"/>
</dbReference>
<evidence type="ECO:0000313" key="17">
    <source>
        <dbReference type="Proteomes" id="UP000051181"/>
    </source>
</evidence>
<comment type="caution">
    <text evidence="16">The sequence shown here is derived from an EMBL/GenBank/DDBJ whole genome shotgun (WGS) entry which is preliminary data.</text>
</comment>
<dbReference type="AlphaFoldDB" id="A0A0R1F5G4"/>
<dbReference type="GO" id="GO:0008840">
    <property type="term" value="F:4-hydroxy-tetrahydrodipicolinate synthase activity"/>
    <property type="evidence" value="ECO:0007669"/>
    <property type="project" value="UniProtKB-UniRule"/>
</dbReference>
<comment type="pathway">
    <text evidence="2 12">Amino-acid biosynthesis; L-lysine biosynthesis via DAP pathway; (S)-tetrahydrodipicolinate from L-aspartate: step 3/4.</text>
</comment>
<evidence type="ECO:0000256" key="8">
    <source>
        <dbReference type="ARBA" id="ARBA00023154"/>
    </source>
</evidence>
<dbReference type="PANTHER" id="PTHR12128">
    <property type="entry name" value="DIHYDRODIPICOLINATE SYNTHASE"/>
    <property type="match status" value="1"/>
</dbReference>
<dbReference type="InterPro" id="IPR020624">
    <property type="entry name" value="Schiff_base-form_aldolases_CS"/>
</dbReference>
<evidence type="ECO:0000256" key="7">
    <source>
        <dbReference type="ARBA" id="ARBA00022915"/>
    </source>
</evidence>
<keyword evidence="6 12" id="KW-0028">Amino-acid biosynthesis</keyword>
<dbReference type="Proteomes" id="UP000051181">
    <property type="component" value="Unassembled WGS sequence"/>
</dbReference>
<evidence type="ECO:0000256" key="15">
    <source>
        <dbReference type="PIRSR" id="PIRSR001365-2"/>
    </source>
</evidence>
<evidence type="ECO:0000256" key="4">
    <source>
        <dbReference type="ARBA" id="ARBA00012086"/>
    </source>
</evidence>
<comment type="catalytic activity">
    <reaction evidence="11 12">
        <text>L-aspartate 4-semialdehyde + pyruvate = (2S,4S)-4-hydroxy-2,3,4,5-tetrahydrodipicolinate + H2O + H(+)</text>
        <dbReference type="Rhea" id="RHEA:34171"/>
        <dbReference type="ChEBI" id="CHEBI:15361"/>
        <dbReference type="ChEBI" id="CHEBI:15377"/>
        <dbReference type="ChEBI" id="CHEBI:15378"/>
        <dbReference type="ChEBI" id="CHEBI:67139"/>
        <dbReference type="ChEBI" id="CHEBI:537519"/>
        <dbReference type="EC" id="4.3.3.7"/>
    </reaction>
</comment>
<dbReference type="EC" id="4.3.3.7" evidence="4 12"/>
<name>A0A0R1F5G4_9LACO</name>
<accession>A0A0R1F5G4</accession>
<dbReference type="NCBIfam" id="TIGR00674">
    <property type="entry name" value="dapA"/>
    <property type="match status" value="1"/>
</dbReference>
<comment type="subunit">
    <text evidence="12">Homotetramer; dimer of dimers.</text>
</comment>
<comment type="caution">
    <text evidence="12">Was originally thought to be a dihydrodipicolinate synthase (DHDPS), catalyzing the condensation of (S)-aspartate-beta-semialdehyde [(S)-ASA] and pyruvate to dihydrodipicolinate (DHDP). However, it was shown in E.coli that the product of the enzymatic reaction is not dihydrodipicolinate but in fact (4S)-4-hydroxy-2,3,4,5-tetrahydro-(2S)-dipicolinic acid (HTPA), and that the consecutive dehydration reaction leading to DHDP is not spontaneous but catalyzed by DapB.</text>
</comment>
<organism evidence="16 17">
    <name type="scientific">Loigolactobacillus coryniformis subsp. coryniformis KCTC 3167 = DSM 20001</name>
    <dbReference type="NCBI Taxonomy" id="913848"/>
    <lineage>
        <taxon>Bacteria</taxon>
        <taxon>Bacillati</taxon>
        <taxon>Bacillota</taxon>
        <taxon>Bacilli</taxon>
        <taxon>Lactobacillales</taxon>
        <taxon>Lactobacillaceae</taxon>
        <taxon>Loigolactobacillus</taxon>
    </lineage>
</organism>
<dbReference type="PIRSF" id="PIRSF001365">
    <property type="entry name" value="DHDPS"/>
    <property type="match status" value="1"/>
</dbReference>
<dbReference type="InterPro" id="IPR002220">
    <property type="entry name" value="DapA-like"/>
</dbReference>
<keyword evidence="8 12" id="KW-0457">Lysine biosynthesis</keyword>
<feature type="active site" description="Schiff-base intermediate with substrate" evidence="12 14">
    <location>
        <position position="166"/>
    </location>
</feature>
<feature type="binding site" evidence="12 15">
    <location>
        <position position="208"/>
    </location>
    <ligand>
        <name>pyruvate</name>
        <dbReference type="ChEBI" id="CHEBI:15361"/>
    </ligand>
</feature>
<dbReference type="GO" id="GO:0009089">
    <property type="term" value="P:lysine biosynthetic process via diaminopimelate"/>
    <property type="evidence" value="ECO:0007669"/>
    <property type="project" value="UniProtKB-UniRule"/>
</dbReference>
<dbReference type="Pfam" id="PF00701">
    <property type="entry name" value="DHDPS"/>
    <property type="match status" value="1"/>
</dbReference>
<dbReference type="PROSITE" id="PS00665">
    <property type="entry name" value="DHDPS_1"/>
    <property type="match status" value="1"/>
</dbReference>
<dbReference type="InterPro" id="IPR005263">
    <property type="entry name" value="DapA"/>
</dbReference>
<reference evidence="16 17" key="1">
    <citation type="journal article" date="2015" name="Genome Announc.">
        <title>Expanding the biotechnology potential of lactobacilli through comparative genomics of 213 strains and associated genera.</title>
        <authorList>
            <person name="Sun Z."/>
            <person name="Harris H.M."/>
            <person name="McCann A."/>
            <person name="Guo C."/>
            <person name="Argimon S."/>
            <person name="Zhang W."/>
            <person name="Yang X."/>
            <person name="Jeffery I.B."/>
            <person name="Cooney J.C."/>
            <person name="Kagawa T.F."/>
            <person name="Liu W."/>
            <person name="Song Y."/>
            <person name="Salvetti E."/>
            <person name="Wrobel A."/>
            <person name="Rasinkangas P."/>
            <person name="Parkhill J."/>
            <person name="Rea M.C."/>
            <person name="O'Sullivan O."/>
            <person name="Ritari J."/>
            <person name="Douillard F.P."/>
            <person name="Paul Ross R."/>
            <person name="Yang R."/>
            <person name="Briner A.E."/>
            <person name="Felis G.E."/>
            <person name="de Vos W.M."/>
            <person name="Barrangou R."/>
            <person name="Klaenhammer T.R."/>
            <person name="Caufield P.W."/>
            <person name="Cui Y."/>
            <person name="Zhang H."/>
            <person name="O'Toole P.W."/>
        </authorList>
    </citation>
    <scope>NUCLEOTIDE SEQUENCE [LARGE SCALE GENOMIC DNA]</scope>
    <source>
        <strain evidence="16 17">DSM 20001</strain>
    </source>
</reference>
<proteinExistence type="inferred from homology"/>
<evidence type="ECO:0000256" key="10">
    <source>
        <dbReference type="ARBA" id="ARBA00023270"/>
    </source>
</evidence>
<dbReference type="PANTHER" id="PTHR12128:SF66">
    <property type="entry name" value="4-HYDROXY-2-OXOGLUTARATE ALDOLASE, MITOCHONDRIAL"/>
    <property type="match status" value="1"/>
</dbReference>
<evidence type="ECO:0000313" key="16">
    <source>
        <dbReference type="EMBL" id="KRK15539.1"/>
    </source>
</evidence>
<gene>
    <name evidence="12" type="primary">dapA</name>
    <name evidence="16" type="ORF">FD22_GL001654</name>
</gene>
<dbReference type="GO" id="GO:0005829">
    <property type="term" value="C:cytosol"/>
    <property type="evidence" value="ECO:0007669"/>
    <property type="project" value="TreeGrafter"/>
</dbReference>
<keyword evidence="5 12" id="KW-0963">Cytoplasm</keyword>
<feature type="site" description="Part of a proton relay during catalysis" evidence="12">
    <location>
        <position position="48"/>
    </location>
</feature>
<dbReference type="RefSeq" id="WP_004562569.1">
    <property type="nucleotide sequence ID" value="NZ_AZCN01000046.1"/>
</dbReference>
<dbReference type="PATRIC" id="fig|913848.6.peg.1692"/>
<evidence type="ECO:0000256" key="11">
    <source>
        <dbReference type="ARBA" id="ARBA00047836"/>
    </source>
</evidence>
<dbReference type="SMART" id="SM01130">
    <property type="entry name" value="DHDPS"/>
    <property type="match status" value="1"/>
</dbReference>
<comment type="function">
    <text evidence="1 12">Catalyzes the condensation of (S)-aspartate-beta-semialdehyde [(S)-ASA] and pyruvate to 4-hydroxy-tetrahydrodipicolinate (HTPA).</text>
</comment>
<evidence type="ECO:0000256" key="12">
    <source>
        <dbReference type="HAMAP-Rule" id="MF_00418"/>
    </source>
</evidence>
<dbReference type="HAMAP" id="MF_00418">
    <property type="entry name" value="DapA"/>
    <property type="match status" value="1"/>
</dbReference>
<keyword evidence="10 12" id="KW-0704">Schiff base</keyword>
<sequence length="292" mass="30581">MDSLKDVSLITAMVTPFDDTGAVSFDRLAVLIEHLLNTGTQAILVGGTTGEGPTLSITEKLALFKETVRLVAGRVPIIANTGSNNTAATIEFTQQTAAIAGIDAALIVVPYYNKPNQAGLLAHFQAVSEQGGLPILIYNIPSRTGVAMSVATALQLSLLPNVIGIKDCTGITNLAALVEGTQDHDFYVYTGEDEYAFAAKTLGAQGVISVSSHLFGAELSQMFADLADNKIGAAAAIMRQLIPKGQQLFAQPSPGPVKVALAHAGIPVGGVRLPLVLPNKVEQERLLNILDL</sequence>
<keyword evidence="7 12" id="KW-0220">Diaminopimelate biosynthesis</keyword>
<dbReference type="PRINTS" id="PR00146">
    <property type="entry name" value="DHPICSNTHASE"/>
</dbReference>
<dbReference type="Gene3D" id="3.20.20.70">
    <property type="entry name" value="Aldolase class I"/>
    <property type="match status" value="1"/>
</dbReference>
<dbReference type="PROSITE" id="PS00666">
    <property type="entry name" value="DHDPS_2"/>
    <property type="match status" value="1"/>
</dbReference>
<dbReference type="UniPathway" id="UPA00034">
    <property type="reaction ID" value="UER00017"/>
</dbReference>
<dbReference type="GO" id="GO:0019877">
    <property type="term" value="P:diaminopimelate biosynthetic process"/>
    <property type="evidence" value="ECO:0007669"/>
    <property type="project" value="UniProtKB-UniRule"/>
</dbReference>
<dbReference type="SUPFAM" id="SSF51569">
    <property type="entry name" value="Aldolase"/>
    <property type="match status" value="1"/>
</dbReference>
<comment type="subcellular location">
    <subcellularLocation>
        <location evidence="12">Cytoplasm</location>
    </subcellularLocation>
</comment>
<evidence type="ECO:0000256" key="14">
    <source>
        <dbReference type="PIRSR" id="PIRSR001365-1"/>
    </source>
</evidence>
<dbReference type="eggNOG" id="COG0329">
    <property type="taxonomic scope" value="Bacteria"/>
</dbReference>
<dbReference type="InterPro" id="IPR013785">
    <property type="entry name" value="Aldolase_TIM"/>
</dbReference>
<evidence type="ECO:0000256" key="5">
    <source>
        <dbReference type="ARBA" id="ARBA00022490"/>
    </source>
</evidence>